<keyword evidence="10" id="KW-0472">Membrane</keyword>
<dbReference type="GO" id="GO:0005634">
    <property type="term" value="C:nucleus"/>
    <property type="evidence" value="ECO:0007669"/>
    <property type="project" value="TreeGrafter"/>
</dbReference>
<evidence type="ECO:0000256" key="6">
    <source>
        <dbReference type="ARBA" id="ARBA00022942"/>
    </source>
</evidence>
<keyword evidence="10" id="KW-0812">Transmembrane</keyword>
<evidence type="ECO:0000256" key="2">
    <source>
        <dbReference type="ARBA" id="ARBA00004031"/>
    </source>
</evidence>
<dbReference type="AlphaFoldDB" id="A0A3P8V1A5"/>
<dbReference type="InterPro" id="IPR002015">
    <property type="entry name" value="Proteasome/cyclosome_rpt"/>
</dbReference>
<accession>A0A3P8V1A5</accession>
<feature type="compositionally biased region" description="Basic and acidic residues" evidence="9">
    <location>
        <begin position="545"/>
        <end position="567"/>
    </location>
</feature>
<dbReference type="Gene3D" id="1.25.10.10">
    <property type="entry name" value="Leucine-rich Repeat Variant"/>
    <property type="match status" value="1"/>
</dbReference>
<proteinExistence type="inferred from homology"/>
<reference evidence="13" key="3">
    <citation type="submission" date="2025-09" db="UniProtKB">
        <authorList>
            <consortium name="Ensembl"/>
        </authorList>
    </citation>
    <scope>IDENTIFICATION</scope>
</reference>
<comment type="similarity">
    <text evidence="3 8">Belongs to the proteasome subunit S2 family.</text>
</comment>
<name>A0A3P8V1A5_CYNSE</name>
<feature type="domain" description="26S proteasome non-ATPase regulatory subunit RPN1 C-terminal" evidence="12">
    <location>
        <begin position="778"/>
        <end position="831"/>
    </location>
</feature>
<feature type="region of interest" description="Disordered" evidence="9">
    <location>
        <begin position="1"/>
        <end position="38"/>
    </location>
</feature>
<dbReference type="PANTHER" id="PTHR10943:SF1">
    <property type="entry name" value="26S PROTEASOME NON-ATPASE REGULATORY SUBUNIT 2"/>
    <property type="match status" value="1"/>
</dbReference>
<evidence type="ECO:0000313" key="14">
    <source>
        <dbReference type="Proteomes" id="UP000265120"/>
    </source>
</evidence>
<dbReference type="Ensembl" id="ENSCSET00000008439.1">
    <property type="protein sequence ID" value="ENSCSEP00000008352.1"/>
    <property type="gene ID" value="ENSCSEG00000005336.1"/>
</dbReference>
<evidence type="ECO:0000259" key="12">
    <source>
        <dbReference type="Pfam" id="PF18051"/>
    </source>
</evidence>
<dbReference type="GO" id="GO:0008540">
    <property type="term" value="C:proteasome regulatory particle, base subcomplex"/>
    <property type="evidence" value="ECO:0007669"/>
    <property type="project" value="UniProtKB-UniRule"/>
</dbReference>
<dbReference type="GO" id="GO:0043161">
    <property type="term" value="P:proteasome-mediated ubiquitin-dependent protein catabolic process"/>
    <property type="evidence" value="ECO:0007669"/>
    <property type="project" value="TreeGrafter"/>
</dbReference>
<dbReference type="InterPro" id="IPR040892">
    <property type="entry name" value="RPN1_N"/>
</dbReference>
<comment type="function">
    <text evidence="2">Binds to the intracellular domain of tumor necrosis factor type 1 receptor. The binding domain of TRAP1 and TRAP2 resides outside the death domain of TNFR1.</text>
</comment>
<dbReference type="Pfam" id="PF18051">
    <property type="entry name" value="RPN1_C"/>
    <property type="match status" value="1"/>
</dbReference>
<dbReference type="SUPFAM" id="SSF48371">
    <property type="entry name" value="ARM repeat"/>
    <property type="match status" value="1"/>
</dbReference>
<evidence type="ECO:0000256" key="7">
    <source>
        <dbReference type="ARBA" id="ARBA00046857"/>
    </source>
</evidence>
<feature type="domain" description="RPN1 N-terminal" evidence="11">
    <location>
        <begin position="36"/>
        <end position="278"/>
    </location>
</feature>
<evidence type="ECO:0000256" key="10">
    <source>
        <dbReference type="SAM" id="Phobius"/>
    </source>
</evidence>
<dbReference type="PIRSF" id="PIRSF015965">
    <property type="entry name" value="26S_Psome_Rpn1"/>
    <property type="match status" value="1"/>
</dbReference>
<feature type="transmembrane region" description="Helical" evidence="10">
    <location>
        <begin position="711"/>
        <end position="734"/>
    </location>
</feature>
<evidence type="ECO:0000313" key="13">
    <source>
        <dbReference type="Ensembl" id="ENSCSEP00000008352.1"/>
    </source>
</evidence>
<evidence type="ECO:0000256" key="9">
    <source>
        <dbReference type="SAM" id="MobiDB-lite"/>
    </source>
</evidence>
<dbReference type="Pfam" id="PF01851">
    <property type="entry name" value="PC_rep"/>
    <property type="match status" value="2"/>
</dbReference>
<reference evidence="13 14" key="1">
    <citation type="journal article" date="2014" name="Nat. Genet.">
        <title>Whole-genome sequence of a flatfish provides insights into ZW sex chromosome evolution and adaptation to a benthic lifestyle.</title>
        <authorList>
            <person name="Chen S."/>
            <person name="Zhang G."/>
            <person name="Shao C."/>
            <person name="Huang Q."/>
            <person name="Liu G."/>
            <person name="Zhang P."/>
            <person name="Song W."/>
            <person name="An N."/>
            <person name="Chalopin D."/>
            <person name="Volff J.N."/>
            <person name="Hong Y."/>
            <person name="Li Q."/>
            <person name="Sha Z."/>
            <person name="Zhou H."/>
            <person name="Xie M."/>
            <person name="Yu Q."/>
            <person name="Liu Y."/>
            <person name="Xiang H."/>
            <person name="Wang N."/>
            <person name="Wu K."/>
            <person name="Yang C."/>
            <person name="Zhou Q."/>
            <person name="Liao X."/>
            <person name="Yang L."/>
            <person name="Hu Q."/>
            <person name="Zhang J."/>
            <person name="Meng L."/>
            <person name="Jin L."/>
            <person name="Tian Y."/>
            <person name="Lian J."/>
            <person name="Yang J."/>
            <person name="Miao G."/>
            <person name="Liu S."/>
            <person name="Liang Z."/>
            <person name="Yan F."/>
            <person name="Li Y."/>
            <person name="Sun B."/>
            <person name="Zhang H."/>
            <person name="Zhang J."/>
            <person name="Zhu Y."/>
            <person name="Du M."/>
            <person name="Zhao Y."/>
            <person name="Schartl M."/>
            <person name="Tang Q."/>
            <person name="Wang J."/>
        </authorList>
    </citation>
    <scope>NUCLEOTIDE SEQUENCE</scope>
</reference>
<dbReference type="GeneTree" id="ENSGT00940000153386"/>
<evidence type="ECO:0000256" key="3">
    <source>
        <dbReference type="ARBA" id="ARBA00005460"/>
    </source>
</evidence>
<comment type="function">
    <text evidence="1 8">Component of the 26S proteasome, a multiprotein complex involved in the ATP-dependent degradation of ubiquitinated proteins. This complex plays a key role in the maintenance of protein homeostasis by removing misfolded or damaged proteins, which could impair cellular functions, and by removing proteins whose functions are no longer required. Therefore, the proteasome participates in numerous cellular processes, including cell cycle progression, apoptosis, or DNA damage repair.</text>
</comment>
<feature type="region of interest" description="Disordered" evidence="9">
    <location>
        <begin position="545"/>
        <end position="569"/>
    </location>
</feature>
<dbReference type="GO" id="GO:0042176">
    <property type="term" value="P:regulation of protein catabolic process"/>
    <property type="evidence" value="ECO:0007669"/>
    <property type="project" value="InterPro"/>
</dbReference>
<dbReference type="InterPro" id="IPR041433">
    <property type="entry name" value="RPN1_C"/>
</dbReference>
<keyword evidence="10" id="KW-1133">Transmembrane helix</keyword>
<evidence type="ECO:0000256" key="8">
    <source>
        <dbReference type="PIRNR" id="PIRNR015965"/>
    </source>
</evidence>
<dbReference type="Proteomes" id="UP000265120">
    <property type="component" value="Chromosome 4"/>
</dbReference>
<evidence type="ECO:0000256" key="5">
    <source>
        <dbReference type="ARBA" id="ARBA00022737"/>
    </source>
</evidence>
<sequence>MEEAKKKDNKHPEKMDEKAKDKEKGQQPKEKEKGKKEEQELVRHFCADVVSVLAMTMSNERECLKYRLLGSQEELASWGHEYVRHLAGEVAKEWQEVEESDKTQQETLLKLVKEIVPYNMAHNAEHEACDLLMEIERLDMLEDYIDENAYGKVCLYLTSCVSYVPEPENSALLRCALNIFRKFNRYPEALRLALMLNDVELVENIFTSCKDIVIQKQMAFMLGRHGMFLELNEDVEDYEDLTEIMSNVQLNSNFLALARELDIMEPKVPDDIYKTHLENNRFGGSGSQVDSARMNLASSFVNGFVNAAFGQDKLLTDDGNKWLYKNKDHGMLSAAASLGMILLWDVDGGLTQIDKYLYSSEDCIKSGALLACGIVNSGVRNECDPALALLSDYVLHNSNVMRIGAIFGLGLAYAGSNREDVLSLLLPVMGDSKSSMEVVGVTALACGMIAVGSCNGDVTSTIVQTIMEKNEQELKDTYARWLPLGLGLNHLGKGEAIETTLAALQVVPEPFRSFANTLVDICAYAGQSSSEKSFTSRSYLYENNIDKDKEDDKDKKDKKDKDKKESAADMGSHQGVAVLGIALIAMGEEIGSEMALRTFGHLLRYGEPTLRRAVPLALALISVSNPRLNILDTLSKFSHDADPEVSHNSIFAMGMVGSGTNNARLAAMLRQLAQYHAKDPNNLFMVRLAQGLTHLGKGTLTLCPYHSDRQLMSQVAVAGLLTVLFVYFLMHYLIILGKSHYILYGLVAAMQPRMLVTFDEELRPLPVSVRVGQAVDVVGQAGKPKAITGFQTHTTPVLLAHGERAELATEEYLPVTPILEGFVILQKNPNYET</sequence>
<dbReference type="GO" id="GO:0030234">
    <property type="term" value="F:enzyme regulator activity"/>
    <property type="evidence" value="ECO:0007669"/>
    <property type="project" value="UniProtKB-UniRule"/>
</dbReference>
<dbReference type="PANTHER" id="PTHR10943">
    <property type="entry name" value="26S PROTEASOME NON-ATPASE REGULATORY SUBUNIT"/>
    <property type="match status" value="1"/>
</dbReference>
<dbReference type="InterPro" id="IPR011989">
    <property type="entry name" value="ARM-like"/>
</dbReference>
<dbReference type="InParanoid" id="A0A3P8V1A5"/>
<keyword evidence="14" id="KW-1185">Reference proteome</keyword>
<dbReference type="InterPro" id="IPR016643">
    <property type="entry name" value="26S_Psome_Rpn1"/>
</dbReference>
<dbReference type="Pfam" id="PF17781">
    <property type="entry name" value="RPN1_RPN2_N"/>
    <property type="match status" value="1"/>
</dbReference>
<dbReference type="FunFam" id="1.25.10.10:FF:000026">
    <property type="entry name" value="26S proteasome non-ATPase regulatory subunit 2"/>
    <property type="match status" value="1"/>
</dbReference>
<evidence type="ECO:0000256" key="1">
    <source>
        <dbReference type="ARBA" id="ARBA00002362"/>
    </source>
</evidence>
<evidence type="ECO:0000259" key="11">
    <source>
        <dbReference type="Pfam" id="PF17781"/>
    </source>
</evidence>
<dbReference type="GO" id="GO:0034515">
    <property type="term" value="C:proteasome storage granule"/>
    <property type="evidence" value="ECO:0007669"/>
    <property type="project" value="TreeGrafter"/>
</dbReference>
<comment type="subunit">
    <text evidence="7">Component of the 19S proteasome regulatory particle complex. The 26S proteasome consists of a 20S core particle (CP) and two 19S regulatory subunits (RP). The regulatory particle is made of a lid composed of 9 subunits, a base containing 6 ATPases and few additional components including PSMD2. Interacts with RPGRIP1L. Interacts with CRY1 in a KDM8-dependent manner. Interacts (via C-terminus) with phosphatase UBLCP1 (via ubiquitin-like domain); the interaction recruits UBLCP1 to the 19S regulatory particle where it dephosphorylates 19S subunit PSMC2/RPT1 which impairs PSMC2 ATPase activity and disrupts 26S proteasome assembly.</text>
</comment>
<evidence type="ECO:0000256" key="4">
    <source>
        <dbReference type="ARBA" id="ARBA00014928"/>
    </source>
</evidence>
<dbReference type="STRING" id="244447.ENSCSEP00000008352"/>
<reference evidence="13" key="2">
    <citation type="submission" date="2025-08" db="UniProtKB">
        <authorList>
            <consortium name="Ensembl"/>
        </authorList>
    </citation>
    <scope>IDENTIFICATION</scope>
</reference>
<organism evidence="13 14">
    <name type="scientific">Cynoglossus semilaevis</name>
    <name type="common">Tongue sole</name>
    <dbReference type="NCBI Taxonomy" id="244447"/>
    <lineage>
        <taxon>Eukaryota</taxon>
        <taxon>Metazoa</taxon>
        <taxon>Chordata</taxon>
        <taxon>Craniata</taxon>
        <taxon>Vertebrata</taxon>
        <taxon>Euteleostomi</taxon>
        <taxon>Actinopterygii</taxon>
        <taxon>Neopterygii</taxon>
        <taxon>Teleostei</taxon>
        <taxon>Neoteleostei</taxon>
        <taxon>Acanthomorphata</taxon>
        <taxon>Carangaria</taxon>
        <taxon>Pleuronectiformes</taxon>
        <taxon>Pleuronectoidei</taxon>
        <taxon>Cynoglossidae</taxon>
        <taxon>Cynoglossinae</taxon>
        <taxon>Cynoglossus</taxon>
    </lineage>
</organism>
<dbReference type="OMA" id="GTCNGDI"/>
<protein>
    <recommendedName>
        <fullName evidence="4 8">26S proteasome non-ATPase regulatory subunit 2</fullName>
    </recommendedName>
</protein>
<keyword evidence="5" id="KW-0677">Repeat</keyword>
<keyword evidence="6 8" id="KW-0647">Proteasome</keyword>
<dbReference type="InterPro" id="IPR016024">
    <property type="entry name" value="ARM-type_fold"/>
</dbReference>